<evidence type="ECO:0000313" key="10">
    <source>
        <dbReference type="Proteomes" id="UP000006265"/>
    </source>
</evidence>
<proteinExistence type="predicted"/>
<dbReference type="Gene3D" id="3.30.70.20">
    <property type="match status" value="1"/>
</dbReference>
<dbReference type="InterPro" id="IPR001080">
    <property type="entry name" value="3Fe4S_ferredoxin"/>
</dbReference>
<keyword evidence="6 8" id="KW-0411">Iron-sulfur</keyword>
<dbReference type="Pfam" id="PF13370">
    <property type="entry name" value="Fer4_13"/>
    <property type="match status" value="1"/>
</dbReference>
<dbReference type="GO" id="GO:0009055">
    <property type="term" value="F:electron transfer activity"/>
    <property type="evidence" value="ECO:0007669"/>
    <property type="project" value="UniProtKB-UniRule"/>
</dbReference>
<organism evidence="9 10">
    <name type="scientific">Mycolicibacterium hassiacum (strain DSM 44199 / CIP 105218 / JCM 12690 / 3849)</name>
    <name type="common">Mycobacterium hassiacum</name>
    <dbReference type="NCBI Taxonomy" id="1122247"/>
    <lineage>
        <taxon>Bacteria</taxon>
        <taxon>Bacillati</taxon>
        <taxon>Actinomycetota</taxon>
        <taxon>Actinomycetes</taxon>
        <taxon>Mycobacteriales</taxon>
        <taxon>Mycobacteriaceae</taxon>
        <taxon>Mycolicibacterium</taxon>
    </lineage>
</organism>
<dbReference type="PATRIC" id="fig|1122247.3.peg.1131"/>
<evidence type="ECO:0000256" key="2">
    <source>
        <dbReference type="ARBA" id="ARBA00022448"/>
    </source>
</evidence>
<keyword evidence="3 8" id="KW-0479">Metal-binding</keyword>
<accession>K5BGI8</accession>
<keyword evidence="4 8" id="KW-0249">Electron transport</keyword>
<gene>
    <name evidence="9" type="ORF">C731_1174</name>
</gene>
<keyword evidence="10" id="KW-1185">Reference proteome</keyword>
<comment type="caution">
    <text evidence="9">The sequence shown here is derived from an EMBL/GenBank/DDBJ whole genome shotgun (WGS) entry which is preliminary data.</text>
</comment>
<evidence type="ECO:0000256" key="6">
    <source>
        <dbReference type="ARBA" id="ARBA00023014"/>
    </source>
</evidence>
<keyword evidence="5 8" id="KW-0408">Iron</keyword>
<dbReference type="GO" id="GO:0051538">
    <property type="term" value="F:3 iron, 4 sulfur cluster binding"/>
    <property type="evidence" value="ECO:0007669"/>
    <property type="project" value="UniProtKB-KW"/>
</dbReference>
<dbReference type="AlphaFoldDB" id="K5BGI8"/>
<evidence type="ECO:0000256" key="3">
    <source>
        <dbReference type="ARBA" id="ARBA00022723"/>
    </source>
</evidence>
<reference evidence="9 10" key="1">
    <citation type="journal article" date="2012" name="J. Bacteriol.">
        <title>Genome sequence of Mycobacterium hassiacum DSM 44199, a rare source of heat-stable mycobacterial proteins.</title>
        <authorList>
            <person name="Tiago I."/>
            <person name="Maranha A."/>
            <person name="Mendes V."/>
            <person name="Alarico S."/>
            <person name="Moynihan P.J."/>
            <person name="Clarke A.J."/>
            <person name="Macedo-Ribeiro S."/>
            <person name="Pereira P.J."/>
            <person name="Empadinhas N."/>
        </authorList>
    </citation>
    <scope>NUCLEOTIDE SEQUENCE [LARGE SCALE GENOMIC DNA]</scope>
    <source>
        <strain evidence="10">DSM 44199 / CIP 105218 / JCM 12690 / 3849</strain>
    </source>
</reference>
<dbReference type="PANTHER" id="PTHR36923:SF3">
    <property type="entry name" value="FERREDOXIN"/>
    <property type="match status" value="1"/>
</dbReference>
<comment type="cofactor">
    <cofactor evidence="1">
        <name>[3Fe-4S] cluster</name>
        <dbReference type="ChEBI" id="CHEBI:21137"/>
    </cofactor>
</comment>
<evidence type="ECO:0000313" key="9">
    <source>
        <dbReference type="EMBL" id="EKF24802.1"/>
    </source>
</evidence>
<evidence type="ECO:0000256" key="4">
    <source>
        <dbReference type="ARBA" id="ARBA00022982"/>
    </source>
</evidence>
<evidence type="ECO:0000256" key="8">
    <source>
        <dbReference type="RuleBase" id="RU368020"/>
    </source>
</evidence>
<dbReference type="RefSeq" id="WP_005625554.1">
    <property type="nucleotide sequence ID" value="NZ_AMRA01000028.1"/>
</dbReference>
<keyword evidence="2 8" id="KW-0813">Transport</keyword>
<dbReference type="Proteomes" id="UP000006265">
    <property type="component" value="Unassembled WGS sequence"/>
</dbReference>
<keyword evidence="7" id="KW-0003">3Fe-4S</keyword>
<evidence type="ECO:0000256" key="1">
    <source>
        <dbReference type="ARBA" id="ARBA00001927"/>
    </source>
</evidence>
<evidence type="ECO:0000256" key="7">
    <source>
        <dbReference type="ARBA" id="ARBA00023291"/>
    </source>
</evidence>
<sequence length="59" mass="6178">MNTDRCVGNGVCEALAPDLFTVTDDGQARVLADEIPDAQRESAMQAVQGCPARALAAED</sequence>
<protein>
    <recommendedName>
        <fullName evidence="8">Ferredoxin</fullName>
    </recommendedName>
</protein>
<dbReference type="InterPro" id="IPR051269">
    <property type="entry name" value="Fe-S_cluster_ET"/>
</dbReference>
<evidence type="ECO:0000256" key="5">
    <source>
        <dbReference type="ARBA" id="ARBA00023004"/>
    </source>
</evidence>
<dbReference type="EMBL" id="AMRA01000028">
    <property type="protein sequence ID" value="EKF24802.1"/>
    <property type="molecule type" value="Genomic_DNA"/>
</dbReference>
<dbReference type="SUPFAM" id="SSF54862">
    <property type="entry name" value="4Fe-4S ferredoxins"/>
    <property type="match status" value="1"/>
</dbReference>
<name>K5BGI8_MYCHD</name>
<dbReference type="GO" id="GO:0005506">
    <property type="term" value="F:iron ion binding"/>
    <property type="evidence" value="ECO:0007669"/>
    <property type="project" value="UniProtKB-UniRule"/>
</dbReference>
<dbReference type="PRINTS" id="PR00352">
    <property type="entry name" value="3FE4SFRDOXIN"/>
</dbReference>
<dbReference type="PANTHER" id="PTHR36923">
    <property type="entry name" value="FERREDOXIN"/>
    <property type="match status" value="1"/>
</dbReference>
<comment type="function">
    <text evidence="8">Ferredoxins are iron-sulfur proteins that transfer electrons in a wide variety of metabolic reactions.</text>
</comment>
<dbReference type="STRING" id="1122247.GCA_000379865_03036"/>